<dbReference type="RefSeq" id="WP_126550192.1">
    <property type="nucleotide sequence ID" value="NZ_BIFS01000001.1"/>
</dbReference>
<protein>
    <submittedName>
        <fullName evidence="2">Metal-dependent phosphohydrolase, HD subdomain protein</fullName>
    </submittedName>
</protein>
<dbReference type="InterPro" id="IPR003607">
    <property type="entry name" value="HD/PDEase_dom"/>
</dbReference>
<proteinExistence type="predicted"/>
<keyword evidence="2" id="KW-0378">Hydrolase</keyword>
<dbReference type="SUPFAM" id="SSF109604">
    <property type="entry name" value="HD-domain/PDEase-like"/>
    <property type="match status" value="1"/>
</dbReference>
<evidence type="ECO:0000313" key="2">
    <source>
        <dbReference type="EMBL" id="GCE18688.1"/>
    </source>
</evidence>
<dbReference type="InterPro" id="IPR006674">
    <property type="entry name" value="HD_domain"/>
</dbReference>
<dbReference type="GO" id="GO:0016787">
    <property type="term" value="F:hydrolase activity"/>
    <property type="evidence" value="ECO:0007669"/>
    <property type="project" value="UniProtKB-KW"/>
</dbReference>
<dbReference type="Pfam" id="PF01966">
    <property type="entry name" value="HD"/>
    <property type="match status" value="1"/>
</dbReference>
<name>A0A402AHU2_9CHLR</name>
<evidence type="ECO:0000259" key="1">
    <source>
        <dbReference type="Pfam" id="PF01966"/>
    </source>
</evidence>
<evidence type="ECO:0000313" key="3">
    <source>
        <dbReference type="Proteomes" id="UP000287188"/>
    </source>
</evidence>
<reference evidence="3" key="1">
    <citation type="submission" date="2018-12" db="EMBL/GenBank/DDBJ databases">
        <title>Tengunoibacter tsumagoiensis gen. nov., sp. nov., Dictyobacter kobayashii sp. nov., D. alpinus sp. nov., and D. joshuensis sp. nov. and description of Dictyobacteraceae fam. nov. within the order Ktedonobacterales isolated from Tengu-no-mugimeshi.</title>
        <authorList>
            <person name="Wang C.M."/>
            <person name="Zheng Y."/>
            <person name="Sakai Y."/>
            <person name="Toyoda A."/>
            <person name="Minakuchi Y."/>
            <person name="Abe K."/>
            <person name="Yokota A."/>
            <person name="Yabe S."/>
        </authorList>
    </citation>
    <scope>NUCLEOTIDE SEQUENCE [LARGE SCALE GENOMIC DNA]</scope>
    <source>
        <strain evidence="3">Uno11</strain>
    </source>
</reference>
<sequence length="185" mass="20883">MEIQKWAEEQATLLLASLGNRWLHVQGVVERAKWVGAIFNEEDRNLLIAAAYLHDIGYAPPLQKTGFHPLDGACYLYNCNQDRLASLVAYHSESTFEAELRGLLPELERIPREHSLIADALTYCDMTTSGDGKQVSFKERLDDIFNRYDHSHIVYKAIKSATPALTLDIEHTEQALNQKGLIAKS</sequence>
<dbReference type="AlphaFoldDB" id="A0A402AHU2"/>
<dbReference type="CDD" id="cd00077">
    <property type="entry name" value="HDc"/>
    <property type="match status" value="1"/>
</dbReference>
<feature type="domain" description="HD" evidence="1">
    <location>
        <begin position="23"/>
        <end position="101"/>
    </location>
</feature>
<dbReference type="OrthoDB" id="2989229at2"/>
<dbReference type="Proteomes" id="UP000287188">
    <property type="component" value="Unassembled WGS sequence"/>
</dbReference>
<keyword evidence="3" id="KW-1185">Reference proteome</keyword>
<gene>
    <name evidence="2" type="ORF">KDK_24880</name>
</gene>
<accession>A0A402AHU2</accession>
<comment type="caution">
    <text evidence="2">The sequence shown here is derived from an EMBL/GenBank/DDBJ whole genome shotgun (WGS) entry which is preliminary data.</text>
</comment>
<dbReference type="Gene3D" id="1.10.3210.10">
    <property type="entry name" value="Hypothetical protein af1432"/>
    <property type="match status" value="1"/>
</dbReference>
<organism evidence="2 3">
    <name type="scientific">Dictyobacter kobayashii</name>
    <dbReference type="NCBI Taxonomy" id="2014872"/>
    <lineage>
        <taxon>Bacteria</taxon>
        <taxon>Bacillati</taxon>
        <taxon>Chloroflexota</taxon>
        <taxon>Ktedonobacteria</taxon>
        <taxon>Ktedonobacterales</taxon>
        <taxon>Dictyobacteraceae</taxon>
        <taxon>Dictyobacter</taxon>
    </lineage>
</organism>
<dbReference type="EMBL" id="BIFS01000001">
    <property type="protein sequence ID" value="GCE18688.1"/>
    <property type="molecule type" value="Genomic_DNA"/>
</dbReference>